<dbReference type="EMBL" id="JXXN02003719">
    <property type="protein sequence ID" value="THD21240.1"/>
    <property type="molecule type" value="Genomic_DNA"/>
</dbReference>
<gene>
    <name evidence="5" type="ORF">D915_007961</name>
</gene>
<organism evidence="5 6">
    <name type="scientific">Fasciola hepatica</name>
    <name type="common">Liver fluke</name>
    <dbReference type="NCBI Taxonomy" id="6192"/>
    <lineage>
        <taxon>Eukaryota</taxon>
        <taxon>Metazoa</taxon>
        <taxon>Spiralia</taxon>
        <taxon>Lophotrochozoa</taxon>
        <taxon>Platyhelminthes</taxon>
        <taxon>Trematoda</taxon>
        <taxon>Digenea</taxon>
        <taxon>Plagiorchiida</taxon>
        <taxon>Echinostomata</taxon>
        <taxon>Echinostomatoidea</taxon>
        <taxon>Fasciolidae</taxon>
        <taxon>Fasciola</taxon>
    </lineage>
</organism>
<name>A0A4E0RY81_FASHE</name>
<reference evidence="5" key="1">
    <citation type="submission" date="2019-03" db="EMBL/GenBank/DDBJ databases">
        <title>Improved annotation for the trematode Fasciola hepatica.</title>
        <authorList>
            <person name="Choi Y.-J."/>
            <person name="Martin J."/>
            <person name="Mitreva M."/>
        </authorList>
    </citation>
    <scope>NUCLEOTIDE SEQUENCE [LARGE SCALE GENOMIC DNA]</scope>
</reference>
<proteinExistence type="inferred from homology"/>
<dbReference type="SMART" id="SM00320">
    <property type="entry name" value="WD40"/>
    <property type="match status" value="7"/>
</dbReference>
<feature type="region of interest" description="Disordered" evidence="4">
    <location>
        <begin position="363"/>
        <end position="391"/>
    </location>
</feature>
<dbReference type="InterPro" id="IPR036322">
    <property type="entry name" value="WD40_repeat_dom_sf"/>
</dbReference>
<dbReference type="InterPro" id="IPR001680">
    <property type="entry name" value="WD40_rpt"/>
</dbReference>
<dbReference type="Pfam" id="PF00400">
    <property type="entry name" value="WD40"/>
    <property type="match status" value="1"/>
</dbReference>
<evidence type="ECO:0000313" key="5">
    <source>
        <dbReference type="EMBL" id="THD21240.1"/>
    </source>
</evidence>
<protein>
    <submittedName>
        <fullName evidence="5">WD repeat containing protein 55</fullName>
    </submittedName>
</protein>
<dbReference type="PANTHER" id="PTHR44019">
    <property type="entry name" value="WD REPEAT-CONTAINING PROTEIN 55"/>
    <property type="match status" value="1"/>
</dbReference>
<dbReference type="InterPro" id="IPR050505">
    <property type="entry name" value="WDR55/POC1"/>
</dbReference>
<dbReference type="Gene3D" id="2.130.10.10">
    <property type="entry name" value="YVTN repeat-like/Quinoprotein amine dehydrogenase"/>
    <property type="match status" value="2"/>
</dbReference>
<evidence type="ECO:0000313" key="6">
    <source>
        <dbReference type="Proteomes" id="UP000230066"/>
    </source>
</evidence>
<keyword evidence="6" id="KW-1185">Reference proteome</keyword>
<dbReference type="SUPFAM" id="SSF50978">
    <property type="entry name" value="WD40 repeat-like"/>
    <property type="match status" value="1"/>
</dbReference>
<comment type="similarity">
    <text evidence="1">Belongs to the WD repeat WDR55 family.</text>
</comment>
<evidence type="ECO:0000256" key="4">
    <source>
        <dbReference type="SAM" id="MobiDB-lite"/>
    </source>
</evidence>
<feature type="compositionally biased region" description="Acidic residues" evidence="4">
    <location>
        <begin position="378"/>
        <end position="391"/>
    </location>
</feature>
<keyword evidence="2" id="KW-0853">WD repeat</keyword>
<dbReference type="PANTHER" id="PTHR44019:SF20">
    <property type="entry name" value="WD REPEAT-CONTAINING PROTEIN 55"/>
    <property type="match status" value="1"/>
</dbReference>
<accession>A0A4E0RY81</accession>
<dbReference type="AlphaFoldDB" id="A0A4E0RY81"/>
<evidence type="ECO:0000256" key="3">
    <source>
        <dbReference type="ARBA" id="ARBA00022737"/>
    </source>
</evidence>
<dbReference type="InterPro" id="IPR015943">
    <property type="entry name" value="WD40/YVTN_repeat-like_dom_sf"/>
</dbReference>
<sequence>MYTHINVPIGIDGISSVCYSPDSTKPYLAVGTNTGRLRLFNCSAQNEPLCVYRSRWHKSIRGLAFFPSAPNLLLSTSSHSGIKIHDMETQKRVWLSLKAHGHVPISAVIVTDENQWATGDENGTVQLWDRRQPGPRIVIERKDEEQPSELVFSTINDLAVGSNCTKWLYAATDDGCLAVYNLRRRRLDVLSDTLGYSARSVAVVHGGKYIVVGTEEGVLCQFTLNEFETCSERFSLRPDARSPHGHTTIEKIVAITDNLLAVASDDGCIHAINVMPNRYLGLVGRHRNLQSPDVTSSGDCMDLSVNSDCTLLASGCPAIQTVCFWPLAQWTTTSCNASNFKRKKRTALLDPVQQDYMSGLLSNTNCQVPESEGRSGDDSDSDDDVINSDSE</sequence>
<evidence type="ECO:0000256" key="1">
    <source>
        <dbReference type="ARBA" id="ARBA00007625"/>
    </source>
</evidence>
<keyword evidence="3" id="KW-0677">Repeat</keyword>
<comment type="caution">
    <text evidence="5">The sequence shown here is derived from an EMBL/GenBank/DDBJ whole genome shotgun (WGS) entry which is preliminary data.</text>
</comment>
<evidence type="ECO:0000256" key="2">
    <source>
        <dbReference type="ARBA" id="ARBA00022574"/>
    </source>
</evidence>
<dbReference type="Proteomes" id="UP000230066">
    <property type="component" value="Unassembled WGS sequence"/>
</dbReference>